<sequence>MESEGDSGACGNWSTRGSNPQAGGVATTDTWKDLRPCINLKKLAFNNNDKIGLKTAQKDLDIAIKKARNKHRLDIENSFNAKNTKHLWDTMKKVTNMNSVKTQPTTMNSADKANELNKFFLRFDSHNAGHMADIDILNPGECSPCTELLNCDLVINTFRKVPNKKSAGPDGLTSFLYRNCSEELSEAWAPVFQKSIQSCEVPALWKNSVIIPIPKISSPQSGNDFRPIALTCIAMKCFEKIMIECLKEEVSPFLDNLQFAYKHGSSTADAVISASHLILKHLEAPNSYARVLFADFSSAFDTVQPAILVKKMLEMNVNPDMVKWFFSLLTDRTQQVKLNGTFSKRLSCNTGIPQGAVSSPLLFTLYTNSCQSSHTQNKIIKFSDDTIIISLLSVADNPSIYFDEVKHFNKWCEDHSLLLNTTKTKEIIFDPKGVTSHRPLAIGSSQIEAVNSIKYLGVWIDNQMKWTVHVDYLCGKLAQRLYFLRRLRLFGVSSKILITFYNAVLESLARYAMTARFGALSVKDKNKLCKQLNVALKICGCRDHRTLQVTYEETT</sequence>
<dbReference type="InterPro" id="IPR015095">
    <property type="entry name" value="AlkB_hom8_N"/>
</dbReference>
<accession>A0A3P9KDL8</accession>
<reference key="1">
    <citation type="journal article" date="2007" name="Nature">
        <title>The medaka draft genome and insights into vertebrate genome evolution.</title>
        <authorList>
            <person name="Kasahara M."/>
            <person name="Naruse K."/>
            <person name="Sasaki S."/>
            <person name="Nakatani Y."/>
            <person name="Qu W."/>
            <person name="Ahsan B."/>
            <person name="Yamada T."/>
            <person name="Nagayasu Y."/>
            <person name="Doi K."/>
            <person name="Kasai Y."/>
            <person name="Jindo T."/>
            <person name="Kobayashi D."/>
            <person name="Shimada A."/>
            <person name="Toyoda A."/>
            <person name="Kuroki Y."/>
            <person name="Fujiyama A."/>
            <person name="Sasaki T."/>
            <person name="Shimizu A."/>
            <person name="Asakawa S."/>
            <person name="Shimizu N."/>
            <person name="Hashimoto S."/>
            <person name="Yang J."/>
            <person name="Lee Y."/>
            <person name="Matsushima K."/>
            <person name="Sugano S."/>
            <person name="Sakaizumi M."/>
            <person name="Narita T."/>
            <person name="Ohishi K."/>
            <person name="Haga S."/>
            <person name="Ohta F."/>
            <person name="Nomoto H."/>
            <person name="Nogata K."/>
            <person name="Morishita T."/>
            <person name="Endo T."/>
            <person name="Shin-I T."/>
            <person name="Takeda H."/>
            <person name="Morishita S."/>
            <person name="Kohara Y."/>
        </authorList>
    </citation>
    <scope>NUCLEOTIDE SEQUENCE [LARGE SCALE GENOMIC DNA]</scope>
    <source>
        <strain>Hd-rR</strain>
    </source>
</reference>
<reference evidence="3" key="4">
    <citation type="submission" date="2025-09" db="UniProtKB">
        <authorList>
            <consortium name="Ensembl"/>
        </authorList>
    </citation>
    <scope>IDENTIFICATION</scope>
    <source>
        <strain evidence="3">HNI</strain>
    </source>
</reference>
<organism evidence="3 4">
    <name type="scientific">Oryzias latipes</name>
    <name type="common">Japanese rice fish</name>
    <name type="synonym">Japanese killifish</name>
    <dbReference type="NCBI Taxonomy" id="8090"/>
    <lineage>
        <taxon>Eukaryota</taxon>
        <taxon>Metazoa</taxon>
        <taxon>Chordata</taxon>
        <taxon>Craniata</taxon>
        <taxon>Vertebrata</taxon>
        <taxon>Euteleostomi</taxon>
        <taxon>Actinopterygii</taxon>
        <taxon>Neopterygii</taxon>
        <taxon>Teleostei</taxon>
        <taxon>Neoteleostei</taxon>
        <taxon>Acanthomorphata</taxon>
        <taxon>Ovalentaria</taxon>
        <taxon>Atherinomorphae</taxon>
        <taxon>Beloniformes</taxon>
        <taxon>Adrianichthyidae</taxon>
        <taxon>Oryziinae</taxon>
        <taxon>Oryzias</taxon>
    </lineage>
</organism>
<dbReference type="Proteomes" id="UP000265180">
    <property type="component" value="Chromosome 11"/>
</dbReference>
<dbReference type="InterPro" id="IPR000477">
    <property type="entry name" value="RT_dom"/>
</dbReference>
<reference evidence="3 4" key="2">
    <citation type="submission" date="2017-04" db="EMBL/GenBank/DDBJ databases">
        <title>CpG methylation of centromeres and impact of large insertions on vertebrate speciation.</title>
        <authorList>
            <person name="Ichikawa K."/>
            <person name="Yoshimura J."/>
            <person name="Morishita S."/>
        </authorList>
    </citation>
    <scope>NUCLEOTIDE SEQUENCE</scope>
    <source>
        <strain evidence="3 4">HNI</strain>
    </source>
</reference>
<dbReference type="Pfam" id="PF00078">
    <property type="entry name" value="RVT_1"/>
    <property type="match status" value="1"/>
</dbReference>
<dbReference type="GO" id="GO:0016706">
    <property type="term" value="F:2-oxoglutarate-dependent dioxygenase activity"/>
    <property type="evidence" value="ECO:0007669"/>
    <property type="project" value="InterPro"/>
</dbReference>
<protein>
    <recommendedName>
        <fullName evidence="2">Reverse transcriptase domain-containing protein</fullName>
    </recommendedName>
</protein>
<evidence type="ECO:0000256" key="1">
    <source>
        <dbReference type="SAM" id="MobiDB-lite"/>
    </source>
</evidence>
<dbReference type="Pfam" id="PF09004">
    <property type="entry name" value="ALKBH8_N"/>
    <property type="match status" value="1"/>
</dbReference>
<dbReference type="SUPFAM" id="SSF56672">
    <property type="entry name" value="DNA/RNA polymerases"/>
    <property type="match status" value="1"/>
</dbReference>
<evidence type="ECO:0000313" key="4">
    <source>
        <dbReference type="Proteomes" id="UP000265180"/>
    </source>
</evidence>
<feature type="domain" description="Reverse transcriptase" evidence="2">
    <location>
        <begin position="194"/>
        <end position="460"/>
    </location>
</feature>
<proteinExistence type="predicted"/>
<dbReference type="CDD" id="cd01650">
    <property type="entry name" value="RT_nLTR_like"/>
    <property type="match status" value="1"/>
</dbReference>
<dbReference type="Ensembl" id="ENSORLT00020004564.1">
    <property type="protein sequence ID" value="ENSORLP00020006449.1"/>
    <property type="gene ID" value="ENSORLG00020007293.1"/>
</dbReference>
<evidence type="ECO:0000313" key="3">
    <source>
        <dbReference type="Ensembl" id="ENSORLP00020006449.1"/>
    </source>
</evidence>
<dbReference type="InterPro" id="IPR043502">
    <property type="entry name" value="DNA/RNA_pol_sf"/>
</dbReference>
<name>A0A3P9KDL8_ORYLA</name>
<dbReference type="AlphaFoldDB" id="A0A3P9KDL8"/>
<dbReference type="GO" id="GO:0008168">
    <property type="term" value="F:methyltransferase activity"/>
    <property type="evidence" value="ECO:0007669"/>
    <property type="project" value="InterPro"/>
</dbReference>
<dbReference type="PANTHER" id="PTHR47510">
    <property type="entry name" value="REVERSE TRANSCRIPTASE DOMAIN-CONTAINING PROTEIN"/>
    <property type="match status" value="1"/>
</dbReference>
<dbReference type="PROSITE" id="PS50878">
    <property type="entry name" value="RT_POL"/>
    <property type="match status" value="1"/>
</dbReference>
<feature type="region of interest" description="Disordered" evidence="1">
    <location>
        <begin position="1"/>
        <end position="28"/>
    </location>
</feature>
<reference evidence="3" key="3">
    <citation type="submission" date="2025-08" db="UniProtKB">
        <authorList>
            <consortium name="Ensembl"/>
        </authorList>
    </citation>
    <scope>IDENTIFICATION</scope>
    <source>
        <strain evidence="3">HNI</strain>
    </source>
</reference>
<evidence type="ECO:0000259" key="2">
    <source>
        <dbReference type="PROSITE" id="PS50878"/>
    </source>
</evidence>
<feature type="compositionally biased region" description="Polar residues" evidence="1">
    <location>
        <begin position="12"/>
        <end position="21"/>
    </location>
</feature>
<dbReference type="PANTHER" id="PTHR47510:SF3">
    <property type="entry name" value="ENDO_EXONUCLEASE_PHOSPHATASE DOMAIN-CONTAINING PROTEIN"/>
    <property type="match status" value="1"/>
</dbReference>